<organism evidence="2 3">
    <name type="scientific">Erysipelothrix larvae</name>
    <dbReference type="NCBI Taxonomy" id="1514105"/>
    <lineage>
        <taxon>Bacteria</taxon>
        <taxon>Bacillati</taxon>
        <taxon>Bacillota</taxon>
        <taxon>Erysipelotrichia</taxon>
        <taxon>Erysipelotrichales</taxon>
        <taxon>Erysipelotrichaceae</taxon>
        <taxon>Erysipelothrix</taxon>
    </lineage>
</organism>
<evidence type="ECO:0000313" key="3">
    <source>
        <dbReference type="Proteomes" id="UP000063781"/>
    </source>
</evidence>
<protein>
    <recommendedName>
        <fullName evidence="4">Sugar kinase</fullName>
    </recommendedName>
</protein>
<dbReference type="SUPFAM" id="SSF53067">
    <property type="entry name" value="Actin-like ATPase domain"/>
    <property type="match status" value="1"/>
</dbReference>
<dbReference type="Pfam" id="PF00480">
    <property type="entry name" value="ROK"/>
    <property type="match status" value="1"/>
</dbReference>
<dbReference type="RefSeq" id="WP_067630382.1">
    <property type="nucleotide sequence ID" value="NZ_CP013213.1"/>
</dbReference>
<dbReference type="PANTHER" id="PTHR18964">
    <property type="entry name" value="ROK (REPRESSOR, ORF, KINASE) FAMILY"/>
    <property type="match status" value="1"/>
</dbReference>
<dbReference type="KEGG" id="erl:AOC36_01420"/>
<name>A0A0X8GYD9_9FIRM</name>
<dbReference type="InterPro" id="IPR043129">
    <property type="entry name" value="ATPase_NBD"/>
</dbReference>
<dbReference type="STRING" id="1514105.AOC36_01420"/>
<gene>
    <name evidence="2" type="ORF">AOC36_01420</name>
</gene>
<sequence length="293" mass="32449">MNVLVYDIGGTHIKYALINEAHQILEKGSVDTPKKSKEKFVECVKEIYESFDDIAGIAVSMPGRIDNIRGYAYTSGALLYLDETNMVELFHSFCDVFVAFDNDGKCAANAEAKLGSLQGIDDAIVLVFGTGIGGGIIKNRAVHRGHHFSAGEFSFMGSGSGSEGHYFGMDGSVHKMLRIYARLKNLEPDLVDGHLFFDAYEAQEMEARQAMDQYCSGVVPYIFNLQFVYDPEVIAIGGGISSRHVFVEALQHHVDAYYEAIPFKLAKPRLIQAAFRNDANLFGALMNYEENKQ</sequence>
<dbReference type="AlphaFoldDB" id="A0A0X8GYD9"/>
<evidence type="ECO:0000256" key="1">
    <source>
        <dbReference type="ARBA" id="ARBA00006479"/>
    </source>
</evidence>
<accession>A0A0X8GYD9</accession>
<dbReference type="InterPro" id="IPR000600">
    <property type="entry name" value="ROK"/>
</dbReference>
<keyword evidence="3" id="KW-1185">Reference proteome</keyword>
<comment type="similarity">
    <text evidence="1">Belongs to the ROK (NagC/XylR) family.</text>
</comment>
<reference evidence="2 3" key="1">
    <citation type="submission" date="2015-10" db="EMBL/GenBank/DDBJ databases">
        <title>Erysipelothrix larvae sp. LV19 isolated from the larval gut of the rhinoceros beetle, Trypoxylus dichotomus.</title>
        <authorList>
            <person name="Lim S."/>
            <person name="Kim B.-C."/>
        </authorList>
    </citation>
    <scope>NUCLEOTIDE SEQUENCE [LARGE SCALE GENOMIC DNA]</scope>
    <source>
        <strain evidence="2 3">LV19</strain>
    </source>
</reference>
<dbReference type="Proteomes" id="UP000063781">
    <property type="component" value="Chromosome"/>
</dbReference>
<dbReference type="CDD" id="cd24152">
    <property type="entry name" value="ASKHA_NBD_ROK-like"/>
    <property type="match status" value="1"/>
</dbReference>
<dbReference type="OrthoDB" id="9795247at2"/>
<dbReference type="Gene3D" id="3.30.420.40">
    <property type="match status" value="2"/>
</dbReference>
<proteinExistence type="inferred from homology"/>
<dbReference type="PANTHER" id="PTHR18964:SF170">
    <property type="entry name" value="SUGAR KINASE"/>
    <property type="match status" value="1"/>
</dbReference>
<evidence type="ECO:0008006" key="4">
    <source>
        <dbReference type="Google" id="ProtNLM"/>
    </source>
</evidence>
<evidence type="ECO:0000313" key="2">
    <source>
        <dbReference type="EMBL" id="AMC92693.1"/>
    </source>
</evidence>
<dbReference type="EMBL" id="CP013213">
    <property type="protein sequence ID" value="AMC92693.1"/>
    <property type="molecule type" value="Genomic_DNA"/>
</dbReference>